<dbReference type="InterPro" id="IPR028978">
    <property type="entry name" value="Chorismate_lyase_/UTRA_dom_sf"/>
</dbReference>
<dbReference type="PROSITE" id="PS50949">
    <property type="entry name" value="HTH_GNTR"/>
    <property type="match status" value="1"/>
</dbReference>
<dbReference type="Gene3D" id="1.10.10.10">
    <property type="entry name" value="Winged helix-like DNA-binding domain superfamily/Winged helix DNA-binding domain"/>
    <property type="match status" value="1"/>
</dbReference>
<name>A0A0R1V7D5_9LACO</name>
<proteinExistence type="predicted"/>
<evidence type="ECO:0000256" key="2">
    <source>
        <dbReference type="ARBA" id="ARBA00023125"/>
    </source>
</evidence>
<gene>
    <name evidence="5" type="ORF">FC60_GL000701</name>
</gene>
<dbReference type="AlphaFoldDB" id="A0A0R1V7D5"/>
<dbReference type="SMART" id="SM00345">
    <property type="entry name" value="HTH_GNTR"/>
    <property type="match status" value="1"/>
</dbReference>
<protein>
    <submittedName>
        <fullName evidence="5">Transcription regulator</fullName>
    </submittedName>
</protein>
<dbReference type="SUPFAM" id="SSF64288">
    <property type="entry name" value="Chorismate lyase-like"/>
    <property type="match status" value="1"/>
</dbReference>
<dbReference type="Gene3D" id="3.40.1410.10">
    <property type="entry name" value="Chorismate lyase-like"/>
    <property type="match status" value="1"/>
</dbReference>
<dbReference type="InterPro" id="IPR050679">
    <property type="entry name" value="Bact_HTH_transcr_reg"/>
</dbReference>
<organism evidence="5 6">
    <name type="scientific">Limosilactobacillus gastricus DSM 16045</name>
    <dbReference type="NCBI Taxonomy" id="1423749"/>
    <lineage>
        <taxon>Bacteria</taxon>
        <taxon>Bacillati</taxon>
        <taxon>Bacillota</taxon>
        <taxon>Bacilli</taxon>
        <taxon>Lactobacillales</taxon>
        <taxon>Lactobacillaceae</taxon>
        <taxon>Limosilactobacillus</taxon>
    </lineage>
</organism>
<dbReference type="Proteomes" id="UP000051739">
    <property type="component" value="Unassembled WGS sequence"/>
</dbReference>
<reference evidence="5 6" key="1">
    <citation type="journal article" date="2015" name="Genome Announc.">
        <title>Expanding the biotechnology potential of lactobacilli through comparative genomics of 213 strains and associated genera.</title>
        <authorList>
            <person name="Sun Z."/>
            <person name="Harris H.M."/>
            <person name="McCann A."/>
            <person name="Guo C."/>
            <person name="Argimon S."/>
            <person name="Zhang W."/>
            <person name="Yang X."/>
            <person name="Jeffery I.B."/>
            <person name="Cooney J.C."/>
            <person name="Kagawa T.F."/>
            <person name="Liu W."/>
            <person name="Song Y."/>
            <person name="Salvetti E."/>
            <person name="Wrobel A."/>
            <person name="Rasinkangas P."/>
            <person name="Parkhill J."/>
            <person name="Rea M.C."/>
            <person name="O'Sullivan O."/>
            <person name="Ritari J."/>
            <person name="Douillard F.P."/>
            <person name="Paul Ross R."/>
            <person name="Yang R."/>
            <person name="Briner A.E."/>
            <person name="Felis G.E."/>
            <person name="de Vos W.M."/>
            <person name="Barrangou R."/>
            <person name="Klaenhammer T.R."/>
            <person name="Caufield P.W."/>
            <person name="Cui Y."/>
            <person name="Zhang H."/>
            <person name="O'Toole P.W."/>
        </authorList>
    </citation>
    <scope>NUCLEOTIDE SEQUENCE [LARGE SCALE GENOMIC DNA]</scope>
    <source>
        <strain evidence="5 6">DSM 16045</strain>
    </source>
</reference>
<dbReference type="FunFam" id="1.10.10.10:FF:000079">
    <property type="entry name" value="GntR family transcriptional regulator"/>
    <property type="match status" value="1"/>
</dbReference>
<sequence length="233" mass="26355">MASPIYIQIHNQLKTMIEQGTWQVGQRIPPERVLAERFQVSRMTLRQAIQTLVDEGVLDRRIGSGTFVASQKVQEKMTGVTSFTELMRAAGRQPSSKTISYHLTAPSETEIQTLRLAPGERVLRMERIRYGDELPICYELATVPENLVSQFSREEITKSFYETLIAKAGLQPGHATQTVSAVNATEKIAEYLGVKRGAALLRMTQISYLQDGRPFEYVHTQYVGNLFEFVLEK</sequence>
<dbReference type="InterPro" id="IPR036390">
    <property type="entry name" value="WH_DNA-bd_sf"/>
</dbReference>
<dbReference type="InterPro" id="IPR036388">
    <property type="entry name" value="WH-like_DNA-bd_sf"/>
</dbReference>
<accession>A0A0R1V7D5</accession>
<dbReference type="GO" id="GO:0003677">
    <property type="term" value="F:DNA binding"/>
    <property type="evidence" value="ECO:0007669"/>
    <property type="project" value="UniProtKB-KW"/>
</dbReference>
<keyword evidence="2" id="KW-0238">DNA-binding</keyword>
<dbReference type="InterPro" id="IPR011663">
    <property type="entry name" value="UTRA"/>
</dbReference>
<dbReference type="SMART" id="SM00866">
    <property type="entry name" value="UTRA"/>
    <property type="match status" value="1"/>
</dbReference>
<evidence type="ECO:0000256" key="3">
    <source>
        <dbReference type="ARBA" id="ARBA00023163"/>
    </source>
</evidence>
<dbReference type="InterPro" id="IPR000524">
    <property type="entry name" value="Tscrpt_reg_HTH_GntR"/>
</dbReference>
<dbReference type="PRINTS" id="PR00035">
    <property type="entry name" value="HTHGNTR"/>
</dbReference>
<dbReference type="RefSeq" id="WP_007122513.1">
    <property type="nucleotide sequence ID" value="NZ_AZFN01000019.1"/>
</dbReference>
<dbReference type="CDD" id="cd07377">
    <property type="entry name" value="WHTH_GntR"/>
    <property type="match status" value="1"/>
</dbReference>
<dbReference type="Pfam" id="PF00392">
    <property type="entry name" value="GntR"/>
    <property type="match status" value="1"/>
</dbReference>
<dbReference type="Pfam" id="PF07702">
    <property type="entry name" value="UTRA"/>
    <property type="match status" value="1"/>
</dbReference>
<evidence type="ECO:0000259" key="4">
    <source>
        <dbReference type="PROSITE" id="PS50949"/>
    </source>
</evidence>
<feature type="domain" description="HTH gntR-type" evidence="4">
    <location>
        <begin position="3"/>
        <end position="71"/>
    </location>
</feature>
<dbReference type="PANTHER" id="PTHR44846:SF1">
    <property type="entry name" value="MANNOSYL-D-GLYCERATE TRANSPORT_METABOLISM SYSTEM REPRESSOR MNGR-RELATED"/>
    <property type="match status" value="1"/>
</dbReference>
<evidence type="ECO:0000313" key="5">
    <source>
        <dbReference type="EMBL" id="KRM01344.1"/>
    </source>
</evidence>
<dbReference type="GO" id="GO:0003700">
    <property type="term" value="F:DNA-binding transcription factor activity"/>
    <property type="evidence" value="ECO:0007669"/>
    <property type="project" value="InterPro"/>
</dbReference>
<evidence type="ECO:0000313" key="6">
    <source>
        <dbReference type="Proteomes" id="UP000051739"/>
    </source>
</evidence>
<comment type="caution">
    <text evidence="5">The sequence shown here is derived from an EMBL/GenBank/DDBJ whole genome shotgun (WGS) entry which is preliminary data.</text>
</comment>
<dbReference type="GO" id="GO:0045892">
    <property type="term" value="P:negative regulation of DNA-templated transcription"/>
    <property type="evidence" value="ECO:0007669"/>
    <property type="project" value="TreeGrafter"/>
</dbReference>
<evidence type="ECO:0000256" key="1">
    <source>
        <dbReference type="ARBA" id="ARBA00023015"/>
    </source>
</evidence>
<dbReference type="PATRIC" id="fig|1423749.3.peg.707"/>
<dbReference type="PANTHER" id="PTHR44846">
    <property type="entry name" value="MANNOSYL-D-GLYCERATE TRANSPORT/METABOLISM SYSTEM REPRESSOR MNGR-RELATED"/>
    <property type="match status" value="1"/>
</dbReference>
<keyword evidence="6" id="KW-1185">Reference proteome</keyword>
<dbReference type="EMBL" id="AZFN01000019">
    <property type="protein sequence ID" value="KRM01344.1"/>
    <property type="molecule type" value="Genomic_DNA"/>
</dbReference>
<keyword evidence="1" id="KW-0805">Transcription regulation</keyword>
<dbReference type="SUPFAM" id="SSF46785">
    <property type="entry name" value="Winged helix' DNA-binding domain"/>
    <property type="match status" value="1"/>
</dbReference>
<keyword evidence="3" id="KW-0804">Transcription</keyword>